<organism evidence="1 2">
    <name type="scientific">Phenylobacterium ferrooxidans</name>
    <dbReference type="NCBI Taxonomy" id="2982689"/>
    <lineage>
        <taxon>Bacteria</taxon>
        <taxon>Pseudomonadati</taxon>
        <taxon>Pseudomonadota</taxon>
        <taxon>Alphaproteobacteria</taxon>
        <taxon>Caulobacterales</taxon>
        <taxon>Caulobacteraceae</taxon>
        <taxon>Phenylobacterium</taxon>
    </lineage>
</organism>
<sequence length="157" mass="17361">MLKDFNERDKALLKRVFASRGNTGAGIAEEYPETLQDILDAARAEGAKTYTDDEALTVADYEEVLADHRRLVRELDVLLNGEGGAERPSLCDIVGQLRHAKPPSYDGSKSLIERLREPIVSEAFATHRITDGALAERLIRERLDAASEIERLSTAPS</sequence>
<name>A0ABW6CLP6_9CAUL</name>
<evidence type="ECO:0000313" key="2">
    <source>
        <dbReference type="Proteomes" id="UP001598130"/>
    </source>
</evidence>
<proteinExistence type="predicted"/>
<evidence type="ECO:0000313" key="1">
    <source>
        <dbReference type="EMBL" id="MFD3263148.1"/>
    </source>
</evidence>
<dbReference type="EMBL" id="JAOTJD010000005">
    <property type="protein sequence ID" value="MFD3263148.1"/>
    <property type="molecule type" value="Genomic_DNA"/>
</dbReference>
<keyword evidence="2" id="KW-1185">Reference proteome</keyword>
<dbReference type="Proteomes" id="UP001598130">
    <property type="component" value="Unassembled WGS sequence"/>
</dbReference>
<protein>
    <submittedName>
        <fullName evidence="1">Uncharacterized protein</fullName>
    </submittedName>
</protein>
<dbReference type="RefSeq" id="WP_377367847.1">
    <property type="nucleotide sequence ID" value="NZ_JAOTJD010000005.1"/>
</dbReference>
<gene>
    <name evidence="1" type="ORF">OCL97_04100</name>
</gene>
<accession>A0ABW6CLP6</accession>
<reference evidence="1 2" key="1">
    <citation type="submission" date="2022-09" db="EMBL/GenBank/DDBJ databases">
        <title>New species of Phenylobacterium.</title>
        <authorList>
            <person name="Mieszkin S."/>
        </authorList>
    </citation>
    <scope>NUCLEOTIDE SEQUENCE [LARGE SCALE GENOMIC DNA]</scope>
    <source>
        <strain evidence="1 2">HK31-G</strain>
    </source>
</reference>
<comment type="caution">
    <text evidence="1">The sequence shown here is derived from an EMBL/GenBank/DDBJ whole genome shotgun (WGS) entry which is preliminary data.</text>
</comment>